<dbReference type="STRING" id="405444.ABB26_01000"/>
<dbReference type="RefSeq" id="WP_057631707.1">
    <property type="nucleotide sequence ID" value="NZ_LDJI01000003.1"/>
</dbReference>
<proteinExistence type="predicted"/>
<accession>A0A0R0CKB1</accession>
<sequence length="769" mass="85505">MNTQNRDYWLSRDGNLYADQQKVRREAGNNNYAQQEQWLVDMLRSLAAERGTPLRVLDYGVGFGRMARVLAEHEFVDYYGYDISDAMVEPLFGAPPARYAGDIARRVMVGQDLPTLAGEQRFDVIFTVSVMIHNSPDQAREVLSGMRAVLAPGGCICLVENRPVAISMLGNLWHAGCWSHDFAYTTAADMDVDVDDGILADHGIYFLREIAPGSERRVRVPGDHGFEATGKADYLLRSHDNTQTVVRGLETEINVSGSQLAELRDAVELYRRAEQHAVTAFKAVAEVLPPALRERAGSGHLTDVLDLLPKLGDQLRELGQAHQQQLGAERLEGQQQLEAARLEGQQQLEAARLEGQQQVGAIRREMQQQLDSLRSTSGEELSQLRADHAARAERFEWQLGLRERIGQWLAREEEAPIAPPQPLRAAEPQLAAAAPLFQFDAPRDTRFAQLVPGHERACHVMHQEWFGIRAAAGALPGHKLAVSASERPSVHDIEAVARRFESERIDRVVVHGFSNAMAAWIKGLSAAGFSHINLVWHGAPVMWVHNEERRFFALALQLARQGYIRRIQGMRGGTHAAIGSVGWQAQIYNMPPRFESSMPRHARRHAQAIAFSPSWNLVHKNLSTNVAAAVACPAVDNIWVMASDFQLPYSTEKKIEVLAKLDQAQMMETMSLCDIVLNASVVDCHPMVELEALAVGTPSVRGRLGLDALEDHDYVRLTQVRDALNVSDVSATISRILSVPDAEIEEMMGAYSAQLIELSNTRYAEFMEL</sequence>
<name>A0A0R0CKB1_9GAMM</name>
<dbReference type="InterPro" id="IPR041698">
    <property type="entry name" value="Methyltransf_25"/>
</dbReference>
<evidence type="ECO:0000259" key="1">
    <source>
        <dbReference type="Pfam" id="PF13649"/>
    </source>
</evidence>
<evidence type="ECO:0000313" key="3">
    <source>
        <dbReference type="Proteomes" id="UP000050864"/>
    </source>
</evidence>
<dbReference type="Proteomes" id="UP000050864">
    <property type="component" value="Unassembled WGS sequence"/>
</dbReference>
<dbReference type="SUPFAM" id="SSF53756">
    <property type="entry name" value="UDP-Glycosyltransferase/glycogen phosphorylase"/>
    <property type="match status" value="1"/>
</dbReference>
<dbReference type="Gene3D" id="3.40.50.150">
    <property type="entry name" value="Vaccinia Virus protein VP39"/>
    <property type="match status" value="1"/>
</dbReference>
<evidence type="ECO:0000313" key="2">
    <source>
        <dbReference type="EMBL" id="KRG66247.1"/>
    </source>
</evidence>
<protein>
    <recommendedName>
        <fullName evidence="1">Methyltransferase domain-containing protein</fullName>
    </recommendedName>
</protein>
<dbReference type="OrthoDB" id="9811589at2"/>
<dbReference type="AlphaFoldDB" id="A0A0R0CKB1"/>
<comment type="caution">
    <text evidence="2">The sequence shown here is derived from an EMBL/GenBank/DDBJ whole genome shotgun (WGS) entry which is preliminary data.</text>
</comment>
<dbReference type="SUPFAM" id="SSF53335">
    <property type="entry name" value="S-adenosyl-L-methionine-dependent methyltransferases"/>
    <property type="match status" value="1"/>
</dbReference>
<dbReference type="InterPro" id="IPR029063">
    <property type="entry name" value="SAM-dependent_MTases_sf"/>
</dbReference>
<dbReference type="CDD" id="cd02440">
    <property type="entry name" value="AdoMet_MTases"/>
    <property type="match status" value="1"/>
</dbReference>
<dbReference type="EMBL" id="LDJI01000003">
    <property type="protein sequence ID" value="KRG66247.1"/>
    <property type="molecule type" value="Genomic_DNA"/>
</dbReference>
<dbReference type="Gene3D" id="3.40.50.2000">
    <property type="entry name" value="Glycogen Phosphorylase B"/>
    <property type="match status" value="1"/>
</dbReference>
<reference evidence="2 3" key="1">
    <citation type="submission" date="2015-05" db="EMBL/GenBank/DDBJ databases">
        <title>Genome sequencing and analysis of members of genus Stenotrophomonas.</title>
        <authorList>
            <person name="Patil P.P."/>
            <person name="Midha S."/>
            <person name="Patil P.B."/>
        </authorList>
    </citation>
    <scope>NUCLEOTIDE SEQUENCE [LARGE SCALE GENOMIC DNA]</scope>
    <source>
        <strain evidence="2 3">DSM 18929</strain>
    </source>
</reference>
<dbReference type="PATRIC" id="fig|405444.3.peg.2330"/>
<dbReference type="Pfam" id="PF13649">
    <property type="entry name" value="Methyltransf_25"/>
    <property type="match status" value="1"/>
</dbReference>
<gene>
    <name evidence="2" type="ORF">ABB26_01000</name>
</gene>
<feature type="domain" description="Methyltransferase" evidence="1">
    <location>
        <begin position="56"/>
        <end position="154"/>
    </location>
</feature>
<organism evidence="2 3">
    <name type="scientific">Stenotrophomonas humi</name>
    <dbReference type="NCBI Taxonomy" id="405444"/>
    <lineage>
        <taxon>Bacteria</taxon>
        <taxon>Pseudomonadati</taxon>
        <taxon>Pseudomonadota</taxon>
        <taxon>Gammaproteobacteria</taxon>
        <taxon>Lysobacterales</taxon>
        <taxon>Lysobacteraceae</taxon>
        <taxon>Stenotrophomonas</taxon>
    </lineage>
</organism>
<keyword evidence="3" id="KW-1185">Reference proteome</keyword>